<dbReference type="GO" id="GO:0003697">
    <property type="term" value="F:single-stranded DNA binding"/>
    <property type="evidence" value="ECO:0007669"/>
    <property type="project" value="TreeGrafter"/>
</dbReference>
<dbReference type="Proteomes" id="UP001168972">
    <property type="component" value="Unassembled WGS sequence"/>
</dbReference>
<keyword evidence="8" id="KW-1185">Reference proteome</keyword>
<evidence type="ECO:0000313" key="7">
    <source>
        <dbReference type="EMBL" id="KAK0179420.1"/>
    </source>
</evidence>
<dbReference type="GO" id="GO:0017116">
    <property type="term" value="F:single-stranded DNA helicase activity"/>
    <property type="evidence" value="ECO:0007669"/>
    <property type="project" value="TreeGrafter"/>
</dbReference>
<dbReference type="EMBL" id="JAQQBR010000003">
    <property type="protein sequence ID" value="KAK0179420.1"/>
    <property type="molecule type" value="Genomic_DNA"/>
</dbReference>
<keyword evidence="1 4" id="KW-0547">Nucleotide-binding</keyword>
<dbReference type="SMART" id="SM00350">
    <property type="entry name" value="MCM"/>
    <property type="match status" value="1"/>
</dbReference>
<dbReference type="InterPro" id="IPR012340">
    <property type="entry name" value="NA-bd_OB-fold"/>
</dbReference>
<dbReference type="GO" id="GO:0005524">
    <property type="term" value="F:ATP binding"/>
    <property type="evidence" value="ECO:0007669"/>
    <property type="project" value="UniProtKB-KW"/>
</dbReference>
<dbReference type="InterPro" id="IPR031327">
    <property type="entry name" value="MCM"/>
</dbReference>
<dbReference type="PROSITE" id="PS50051">
    <property type="entry name" value="MCM_2"/>
    <property type="match status" value="1"/>
</dbReference>
<dbReference type="InterPro" id="IPR001208">
    <property type="entry name" value="MCM_dom"/>
</dbReference>
<comment type="caution">
    <text evidence="7">The sequence shown here is derived from an EMBL/GenBank/DDBJ whole genome shotgun (WGS) entry which is preliminary data.</text>
</comment>
<evidence type="ECO:0000256" key="2">
    <source>
        <dbReference type="ARBA" id="ARBA00022840"/>
    </source>
</evidence>
<keyword evidence="2 4" id="KW-0067">ATP-binding</keyword>
<dbReference type="GO" id="GO:0005634">
    <property type="term" value="C:nucleus"/>
    <property type="evidence" value="ECO:0007669"/>
    <property type="project" value="TreeGrafter"/>
</dbReference>
<dbReference type="InterPro" id="IPR041562">
    <property type="entry name" value="MCM_lid"/>
</dbReference>
<feature type="region of interest" description="Disordered" evidence="5">
    <location>
        <begin position="23"/>
        <end position="42"/>
    </location>
</feature>
<evidence type="ECO:0000256" key="1">
    <source>
        <dbReference type="ARBA" id="ARBA00022741"/>
    </source>
</evidence>
<dbReference type="PANTHER" id="PTHR11630">
    <property type="entry name" value="DNA REPLICATION LICENSING FACTOR MCM FAMILY MEMBER"/>
    <property type="match status" value="1"/>
</dbReference>
<gene>
    <name evidence="7" type="ORF">PV327_005175</name>
</gene>
<organism evidence="7 8">
    <name type="scientific">Microctonus hyperodae</name>
    <name type="common">Parasitoid wasp</name>
    <dbReference type="NCBI Taxonomy" id="165561"/>
    <lineage>
        <taxon>Eukaryota</taxon>
        <taxon>Metazoa</taxon>
        <taxon>Ecdysozoa</taxon>
        <taxon>Arthropoda</taxon>
        <taxon>Hexapoda</taxon>
        <taxon>Insecta</taxon>
        <taxon>Pterygota</taxon>
        <taxon>Neoptera</taxon>
        <taxon>Endopterygota</taxon>
        <taxon>Hymenoptera</taxon>
        <taxon>Apocrita</taxon>
        <taxon>Ichneumonoidea</taxon>
        <taxon>Braconidae</taxon>
        <taxon>Euphorinae</taxon>
        <taxon>Microctonus</taxon>
    </lineage>
</organism>
<evidence type="ECO:0000259" key="6">
    <source>
        <dbReference type="PROSITE" id="PS50051"/>
    </source>
</evidence>
<keyword evidence="3 4" id="KW-0238">DNA-binding</keyword>
<dbReference type="InterPro" id="IPR058767">
    <property type="entry name" value="MCM8_N"/>
</dbReference>
<protein>
    <recommendedName>
        <fullName evidence="6">MCM C-terminal AAA(+) ATPase domain-containing protein</fullName>
    </recommendedName>
</protein>
<sequence>MGRPYKRFGKNYRTNYAHLVTKRSAAEPNGADGPTKDKDDLINLDDPSLNVYSLTKDSHSDYYGTKLYFNDENITKDVLLIRKIKAAENFMDRNPDITTIIPQKIGPAFNINIDRFNNDEQFINEWITFENDLQDKPRETLNCLGLALHQIIVKTAPKDDSNNSLHIKNLPMIRAKIINYRPVIPVSEIKVNNYGKLISTRGCVIRVGRTRHLAQWISFECIKCNTYKIAKQPDGIYTVPKSCDNCGTSKFEPKLDSPYVKTVPLQIIKLQEHLEAMHDDRGKMPRIIEVELLDDLVGICAPGDDVTVVGIIKVRNIDDGARKGKDALGPSALYMEGVSIVNNKNKSQSKNATGMELDMRDYFCIKEIHDNPDVFSLLIRSMCPAIYGHEMIKAGLLLSLFGGSTSQTSPRDDIHVLMVGDPGLGKSQLLQASTRLSPQGVYVCGNSSTSSGLTVTLSKENGTNDFALEPGALVLADKGSCLIDEFDKMPTQHQALLETMEQQSVSVAKSGIICSLQARTSIIAAANPIGGRYDVSKSVMNNLNLSQPLLSRFDLIFLLLDQPNEHLDSMMCAHVMNAHTGFKQVLNNKNTSHDVTVSSVNQSQFRSLKERLIKSVNDSKDTVLQSILRKYISYARQYVNPRLSRSAANVLQQYYLELRKNTNIFGSLPVFHRQLEALIRLTQARAKLELRMEATENDALEVVELYKYTLASVPSPGIPMHLSADTGKLTAKKVNAFIYILAQATENDERLFSRNDLIELANGGG</sequence>
<dbReference type="InterPro" id="IPR033762">
    <property type="entry name" value="MCM_OB"/>
</dbReference>
<dbReference type="PRINTS" id="PR01657">
    <property type="entry name" value="MCMFAMILY"/>
</dbReference>
<dbReference type="AlphaFoldDB" id="A0AA39G1N4"/>
<dbReference type="Gene3D" id="2.20.28.10">
    <property type="match status" value="1"/>
</dbReference>
<dbReference type="Pfam" id="PF17207">
    <property type="entry name" value="MCM_OB"/>
    <property type="match status" value="1"/>
</dbReference>
<accession>A0AA39G1N4</accession>
<evidence type="ECO:0000256" key="4">
    <source>
        <dbReference type="RuleBase" id="RU004070"/>
    </source>
</evidence>
<dbReference type="Pfam" id="PF00493">
    <property type="entry name" value="MCM"/>
    <property type="match status" value="1"/>
</dbReference>
<dbReference type="SUPFAM" id="SSF52540">
    <property type="entry name" value="P-loop containing nucleoside triphosphate hydrolases"/>
    <property type="match status" value="1"/>
</dbReference>
<name>A0AA39G1N4_MICHY</name>
<dbReference type="Pfam" id="PF17855">
    <property type="entry name" value="MCM_lid"/>
    <property type="match status" value="1"/>
</dbReference>
<dbReference type="Pfam" id="PF26065">
    <property type="entry name" value="MCM8_N"/>
    <property type="match status" value="1"/>
</dbReference>
<reference evidence="7" key="2">
    <citation type="submission" date="2023-03" db="EMBL/GenBank/DDBJ databases">
        <authorList>
            <person name="Inwood S.N."/>
            <person name="Skelly J.G."/>
            <person name="Guhlin J."/>
            <person name="Harrop T.W.R."/>
            <person name="Goldson S.G."/>
            <person name="Dearden P.K."/>
        </authorList>
    </citation>
    <scope>NUCLEOTIDE SEQUENCE</scope>
    <source>
        <strain evidence="7">Lincoln</strain>
        <tissue evidence="7">Whole body</tissue>
    </source>
</reference>
<dbReference type="Gene3D" id="2.40.50.140">
    <property type="entry name" value="Nucleic acid-binding proteins"/>
    <property type="match status" value="1"/>
</dbReference>
<dbReference type="InterPro" id="IPR027417">
    <property type="entry name" value="P-loop_NTPase"/>
</dbReference>
<evidence type="ECO:0000256" key="5">
    <source>
        <dbReference type="SAM" id="MobiDB-lite"/>
    </source>
</evidence>
<evidence type="ECO:0000313" key="8">
    <source>
        <dbReference type="Proteomes" id="UP001168972"/>
    </source>
</evidence>
<reference evidence="7" key="1">
    <citation type="journal article" date="2023" name="bioRxiv">
        <title>Scaffold-level genome assemblies of two parasitoid biocontrol wasps reveal the parthenogenesis mechanism and an associated novel virus.</title>
        <authorList>
            <person name="Inwood S."/>
            <person name="Skelly J."/>
            <person name="Guhlin J."/>
            <person name="Harrop T."/>
            <person name="Goldson S."/>
            <person name="Dearden P."/>
        </authorList>
    </citation>
    <scope>NUCLEOTIDE SEQUENCE</scope>
    <source>
        <strain evidence="7">Lincoln</strain>
        <tissue evidence="7">Whole body</tissue>
    </source>
</reference>
<dbReference type="Gene3D" id="3.40.50.300">
    <property type="entry name" value="P-loop containing nucleotide triphosphate hydrolases"/>
    <property type="match status" value="1"/>
</dbReference>
<dbReference type="PANTHER" id="PTHR11630:SF47">
    <property type="entry name" value="DNA HELICASE MCM8"/>
    <property type="match status" value="1"/>
</dbReference>
<comment type="similarity">
    <text evidence="4">Belongs to the MCM family.</text>
</comment>
<feature type="domain" description="MCM C-terminal AAA(+) ATPase" evidence="6">
    <location>
        <begin position="374"/>
        <end position="575"/>
    </location>
</feature>
<dbReference type="SUPFAM" id="SSF50249">
    <property type="entry name" value="Nucleic acid-binding proteins"/>
    <property type="match status" value="1"/>
</dbReference>
<dbReference type="GO" id="GO:0042555">
    <property type="term" value="C:MCM complex"/>
    <property type="evidence" value="ECO:0007669"/>
    <property type="project" value="TreeGrafter"/>
</dbReference>
<proteinExistence type="inferred from homology"/>
<evidence type="ECO:0000256" key="3">
    <source>
        <dbReference type="ARBA" id="ARBA00023125"/>
    </source>
</evidence>